<keyword evidence="3" id="KW-1185">Reference proteome</keyword>
<accession>A0AA50D3X0</accession>
<keyword evidence="1" id="KW-0677">Repeat</keyword>
<protein>
    <submittedName>
        <fullName evidence="2">CBS domain-containing protein</fullName>
    </submittedName>
</protein>
<proteinExistence type="predicted"/>
<name>A0AA50D3X0_9HYPH</name>
<dbReference type="AlphaFoldDB" id="A0AA50D3X0"/>
<dbReference type="Proteomes" id="UP001234585">
    <property type="component" value="Chromosome"/>
</dbReference>
<dbReference type="PANTHER" id="PTHR48108:SF34">
    <property type="entry name" value="CBS DOMAIN-CONTAINING PROTEIN YHCV"/>
    <property type="match status" value="1"/>
</dbReference>
<sequence length="123" mass="13592">MQIHEIMSRHIHLVRPEETLQSAASIMAERDVAFLPVVDASGLVGTLTDRDVILRAVAPGLNAEATLVSDIMTTDITYCFDDESARTVLANMQALHLRRIAVLDRQNRLVGVVSRTDFARHGL</sequence>
<evidence type="ECO:0000313" key="3">
    <source>
        <dbReference type="Proteomes" id="UP001234585"/>
    </source>
</evidence>
<dbReference type="Pfam" id="PF00571">
    <property type="entry name" value="CBS"/>
    <property type="match status" value="2"/>
</dbReference>
<dbReference type="InterPro" id="IPR051462">
    <property type="entry name" value="CBS_domain-containing"/>
</dbReference>
<dbReference type="PANTHER" id="PTHR48108">
    <property type="entry name" value="CBS DOMAIN-CONTAINING PROTEIN CBSX2, CHLOROPLASTIC"/>
    <property type="match status" value="1"/>
</dbReference>
<dbReference type="SMART" id="SM00116">
    <property type="entry name" value="CBS"/>
    <property type="match status" value="2"/>
</dbReference>
<organism evidence="2 3">
    <name type="scientific">Shinella sumterensis</name>
    <dbReference type="NCBI Taxonomy" id="1967501"/>
    <lineage>
        <taxon>Bacteria</taxon>
        <taxon>Pseudomonadati</taxon>
        <taxon>Pseudomonadota</taxon>
        <taxon>Alphaproteobacteria</taxon>
        <taxon>Hyphomicrobiales</taxon>
        <taxon>Rhizobiaceae</taxon>
        <taxon>Shinella</taxon>
    </lineage>
</organism>
<gene>
    <name evidence="2" type="ORF">Q9313_00270</name>
</gene>
<reference evidence="2 3" key="1">
    <citation type="submission" date="2023-08" db="EMBL/GenBank/DDBJ databases">
        <title>Pathogen: clinical or host-associated sample.</title>
        <authorList>
            <person name="Hergert J."/>
            <person name="Casey R."/>
            <person name="Wagner J."/>
            <person name="Young E.L."/>
            <person name="Oakeson K.F."/>
        </authorList>
    </citation>
    <scope>NUCLEOTIDE SEQUENCE [LARGE SCALE GENOMIC DNA]</scope>
    <source>
        <strain evidence="2 3">1760953</strain>
    </source>
</reference>
<dbReference type="RefSeq" id="WP_306037449.1">
    <property type="nucleotide sequence ID" value="NZ_CP132302.1"/>
</dbReference>
<dbReference type="PROSITE" id="PS51371">
    <property type="entry name" value="CBS"/>
    <property type="match status" value="2"/>
</dbReference>
<dbReference type="EMBL" id="CP132302">
    <property type="protein sequence ID" value="WLR97501.1"/>
    <property type="molecule type" value="Genomic_DNA"/>
</dbReference>
<dbReference type="InterPro" id="IPR046342">
    <property type="entry name" value="CBS_dom_sf"/>
</dbReference>
<dbReference type="Gene3D" id="3.10.580.10">
    <property type="entry name" value="CBS-domain"/>
    <property type="match status" value="1"/>
</dbReference>
<dbReference type="SUPFAM" id="SSF54631">
    <property type="entry name" value="CBS-domain pair"/>
    <property type="match status" value="1"/>
</dbReference>
<evidence type="ECO:0000256" key="1">
    <source>
        <dbReference type="ARBA" id="ARBA00022737"/>
    </source>
</evidence>
<dbReference type="InterPro" id="IPR000644">
    <property type="entry name" value="CBS_dom"/>
</dbReference>
<evidence type="ECO:0000313" key="2">
    <source>
        <dbReference type="EMBL" id="WLR97501.1"/>
    </source>
</evidence>